<feature type="modified residue" description="Phosphohistidine" evidence="16">
    <location>
        <position position="908"/>
    </location>
</feature>
<keyword evidence="4" id="KW-1003">Cell membrane</keyword>
<dbReference type="InterPro" id="IPR003594">
    <property type="entry name" value="HATPase_dom"/>
</dbReference>
<evidence type="ECO:0000256" key="16">
    <source>
        <dbReference type="PROSITE-ProRule" id="PRU00110"/>
    </source>
</evidence>
<dbReference type="RefSeq" id="WP_303682436.1">
    <property type="nucleotide sequence ID" value="NZ_LVWG01000036.1"/>
</dbReference>
<dbReference type="InterPro" id="IPR035965">
    <property type="entry name" value="PAS-like_dom_sf"/>
</dbReference>
<evidence type="ECO:0000256" key="5">
    <source>
        <dbReference type="ARBA" id="ARBA00022553"/>
    </source>
</evidence>
<organism evidence="23 24">
    <name type="scientific">Pelodictyon luteolum</name>
    <dbReference type="NCBI Taxonomy" id="1100"/>
    <lineage>
        <taxon>Bacteria</taxon>
        <taxon>Pseudomonadati</taxon>
        <taxon>Chlorobiota</taxon>
        <taxon>Chlorobiia</taxon>
        <taxon>Chlorobiales</taxon>
        <taxon>Chlorobiaceae</taxon>
        <taxon>Chlorobium/Pelodictyon group</taxon>
        <taxon>Pelodictyon</taxon>
    </lineage>
</organism>
<dbReference type="GO" id="GO:0000155">
    <property type="term" value="F:phosphorelay sensor kinase activity"/>
    <property type="evidence" value="ECO:0007669"/>
    <property type="project" value="InterPro"/>
</dbReference>
<proteinExistence type="predicted"/>
<protein>
    <recommendedName>
        <fullName evidence="15">Sensory/regulatory protein RpfC</fullName>
        <ecNumber evidence="3">2.7.13.3</ecNumber>
    </recommendedName>
</protein>
<dbReference type="SMART" id="SM00388">
    <property type="entry name" value="HisKA"/>
    <property type="match status" value="1"/>
</dbReference>
<evidence type="ECO:0000256" key="8">
    <source>
        <dbReference type="ARBA" id="ARBA00022741"/>
    </source>
</evidence>
<dbReference type="Proteomes" id="UP000076481">
    <property type="component" value="Unassembled WGS sequence"/>
</dbReference>
<dbReference type="PROSITE" id="PS50109">
    <property type="entry name" value="HIS_KIN"/>
    <property type="match status" value="1"/>
</dbReference>
<dbReference type="Gene3D" id="3.40.50.2300">
    <property type="match status" value="1"/>
</dbReference>
<feature type="coiled-coil region" evidence="18">
    <location>
        <begin position="53"/>
        <end position="84"/>
    </location>
</feature>
<dbReference type="SUPFAM" id="SSF52172">
    <property type="entry name" value="CheY-like"/>
    <property type="match status" value="1"/>
</dbReference>
<keyword evidence="7" id="KW-0812">Transmembrane</keyword>
<dbReference type="SUPFAM" id="SSF55874">
    <property type="entry name" value="ATPase domain of HSP90 chaperone/DNA topoisomerase II/histidine kinase"/>
    <property type="match status" value="1"/>
</dbReference>
<evidence type="ECO:0000259" key="21">
    <source>
        <dbReference type="PROSITE" id="PS50110"/>
    </source>
</evidence>
<comment type="subcellular location">
    <subcellularLocation>
        <location evidence="2">Cell membrane</location>
        <topology evidence="2">Multi-pass membrane protein</topology>
    </subcellularLocation>
</comment>
<dbReference type="Pfam" id="PF00512">
    <property type="entry name" value="HisKA"/>
    <property type="match status" value="1"/>
</dbReference>
<dbReference type="CDD" id="cd17546">
    <property type="entry name" value="REC_hyHK_CKI1_RcsC-like"/>
    <property type="match status" value="1"/>
</dbReference>
<dbReference type="PROSITE" id="PS50110">
    <property type="entry name" value="RESPONSE_REGULATORY"/>
    <property type="match status" value="1"/>
</dbReference>
<feature type="domain" description="Response regulatory" evidence="21">
    <location>
        <begin position="711"/>
        <end position="830"/>
    </location>
</feature>
<dbReference type="EMBL" id="LVWG01000036">
    <property type="protein sequence ID" value="KZK73473.1"/>
    <property type="molecule type" value="Genomic_DNA"/>
</dbReference>
<dbReference type="InterPro" id="IPR000014">
    <property type="entry name" value="PAS"/>
</dbReference>
<evidence type="ECO:0000256" key="12">
    <source>
        <dbReference type="ARBA" id="ARBA00023012"/>
    </source>
</evidence>
<comment type="caution">
    <text evidence="23">The sequence shown here is derived from an EMBL/GenBank/DDBJ whole genome shotgun (WGS) entry which is preliminary data.</text>
</comment>
<dbReference type="PANTHER" id="PTHR45339">
    <property type="entry name" value="HYBRID SIGNAL TRANSDUCTION HISTIDINE KINASE J"/>
    <property type="match status" value="1"/>
</dbReference>
<feature type="domain" description="Histidine kinase" evidence="20">
    <location>
        <begin position="322"/>
        <end position="544"/>
    </location>
</feature>
<comment type="subunit">
    <text evidence="14">At low DSF concentrations, interacts with RpfF.</text>
</comment>
<dbReference type="NCBIfam" id="TIGR00229">
    <property type="entry name" value="sensory_box"/>
    <property type="match status" value="1"/>
</dbReference>
<dbReference type="CDD" id="cd16922">
    <property type="entry name" value="HATPase_EvgS-ArcB-TorS-like"/>
    <property type="match status" value="1"/>
</dbReference>
<dbReference type="InterPro" id="IPR036097">
    <property type="entry name" value="HisK_dim/P_sf"/>
</dbReference>
<feature type="region of interest" description="Disordered" evidence="19">
    <location>
        <begin position="686"/>
        <end position="705"/>
    </location>
</feature>
<evidence type="ECO:0000256" key="9">
    <source>
        <dbReference type="ARBA" id="ARBA00022777"/>
    </source>
</evidence>
<dbReference type="Gene3D" id="3.30.565.10">
    <property type="entry name" value="Histidine kinase-like ATPase, C-terminal domain"/>
    <property type="match status" value="1"/>
</dbReference>
<evidence type="ECO:0000256" key="3">
    <source>
        <dbReference type="ARBA" id="ARBA00012438"/>
    </source>
</evidence>
<dbReference type="FunFam" id="1.10.287.130:FF:000002">
    <property type="entry name" value="Two-component osmosensing histidine kinase"/>
    <property type="match status" value="1"/>
</dbReference>
<dbReference type="Gene3D" id="3.30.450.20">
    <property type="entry name" value="PAS domain"/>
    <property type="match status" value="1"/>
</dbReference>
<dbReference type="Pfam" id="PF02518">
    <property type="entry name" value="HATPase_c"/>
    <property type="match status" value="1"/>
</dbReference>
<dbReference type="InterPro" id="IPR001789">
    <property type="entry name" value="Sig_transdc_resp-reg_receiver"/>
</dbReference>
<keyword evidence="9" id="KW-0418">Kinase</keyword>
<reference evidence="23 24" key="1">
    <citation type="submission" date="2016-03" db="EMBL/GenBank/DDBJ databases">
        <title>Speciation and ecological success in dimly lit waters: horizontal gene transfer in a green sulfur bacteria bloom unveiled by metagenomic assembly.</title>
        <authorList>
            <person name="Llorens-Mares T."/>
            <person name="Liu Z."/>
            <person name="Allen L.Z."/>
            <person name="Rusch D.B."/>
            <person name="Craig M.T."/>
            <person name="Dupont C.L."/>
            <person name="Bryant D.A."/>
            <person name="Casamayor E.O."/>
        </authorList>
    </citation>
    <scope>NUCLEOTIDE SEQUENCE [LARGE SCALE GENOMIC DNA]</scope>
    <source>
        <strain evidence="23">CIII</strain>
    </source>
</reference>
<dbReference type="InterPro" id="IPR036641">
    <property type="entry name" value="HPT_dom_sf"/>
</dbReference>
<dbReference type="InterPro" id="IPR005467">
    <property type="entry name" value="His_kinase_dom"/>
</dbReference>
<comment type="catalytic activity">
    <reaction evidence="1">
        <text>ATP + protein L-histidine = ADP + protein N-phospho-L-histidine.</text>
        <dbReference type="EC" id="2.7.13.3"/>
    </reaction>
</comment>
<dbReference type="SMART" id="SM00387">
    <property type="entry name" value="HATPase_c"/>
    <property type="match status" value="1"/>
</dbReference>
<dbReference type="InterPro" id="IPR036890">
    <property type="entry name" value="HATPase_C_sf"/>
</dbReference>
<keyword evidence="10" id="KW-0067">ATP-binding</keyword>
<dbReference type="PANTHER" id="PTHR45339:SF1">
    <property type="entry name" value="HYBRID SIGNAL TRANSDUCTION HISTIDINE KINASE J"/>
    <property type="match status" value="1"/>
</dbReference>
<evidence type="ECO:0000256" key="4">
    <source>
        <dbReference type="ARBA" id="ARBA00022475"/>
    </source>
</evidence>
<dbReference type="Gene3D" id="1.10.287.130">
    <property type="match status" value="1"/>
</dbReference>
<dbReference type="FunFam" id="3.30.565.10:FF:000010">
    <property type="entry name" value="Sensor histidine kinase RcsC"/>
    <property type="match status" value="1"/>
</dbReference>
<evidence type="ECO:0000256" key="6">
    <source>
        <dbReference type="ARBA" id="ARBA00022679"/>
    </source>
</evidence>
<dbReference type="InterPro" id="IPR011006">
    <property type="entry name" value="CheY-like_superfamily"/>
</dbReference>
<evidence type="ECO:0000256" key="13">
    <source>
        <dbReference type="ARBA" id="ARBA00023136"/>
    </source>
</evidence>
<keyword evidence="18" id="KW-0175">Coiled coil</keyword>
<dbReference type="InterPro" id="IPR004358">
    <property type="entry name" value="Sig_transdc_His_kin-like_C"/>
</dbReference>
<evidence type="ECO:0000256" key="10">
    <source>
        <dbReference type="ARBA" id="ARBA00022840"/>
    </source>
</evidence>
<gene>
    <name evidence="23" type="ORF">A3K90_01725</name>
</gene>
<keyword evidence="11" id="KW-1133">Transmembrane helix</keyword>
<feature type="modified residue" description="4-aspartylphosphate" evidence="17">
    <location>
        <position position="760"/>
    </location>
</feature>
<evidence type="ECO:0000259" key="20">
    <source>
        <dbReference type="PROSITE" id="PS50109"/>
    </source>
</evidence>
<accession>A0A165L205</accession>
<keyword evidence="6" id="KW-0808">Transferase</keyword>
<evidence type="ECO:0000256" key="2">
    <source>
        <dbReference type="ARBA" id="ARBA00004651"/>
    </source>
</evidence>
<evidence type="ECO:0000313" key="24">
    <source>
        <dbReference type="Proteomes" id="UP000076481"/>
    </source>
</evidence>
<dbReference type="InterPro" id="IPR008207">
    <property type="entry name" value="Sig_transdc_His_kin_Hpt_dom"/>
</dbReference>
<evidence type="ECO:0000256" key="18">
    <source>
        <dbReference type="SAM" id="Coils"/>
    </source>
</evidence>
<dbReference type="GO" id="GO:0005886">
    <property type="term" value="C:plasma membrane"/>
    <property type="evidence" value="ECO:0007669"/>
    <property type="project" value="UniProtKB-SubCell"/>
</dbReference>
<evidence type="ECO:0000256" key="11">
    <source>
        <dbReference type="ARBA" id="ARBA00022989"/>
    </source>
</evidence>
<evidence type="ECO:0000256" key="14">
    <source>
        <dbReference type="ARBA" id="ARBA00064003"/>
    </source>
</evidence>
<dbReference type="Pfam" id="PF00072">
    <property type="entry name" value="Response_reg"/>
    <property type="match status" value="1"/>
</dbReference>
<sequence>MATGRPSYSDLERRVAELERHAVESRVFEQASLDRQALLRDQNIKLVRKSIELSDVKRQLELKNRELELSRSQVEETMASLRRNENILNSILGNSPDTIVSVDSAHRIIYMNRPVPGFDAAFQMGDSLCLHLHGPGQDVFCMTVDRVFASERPPSIESEFTLPDGGTAEVECRFGPCLQGGEVASVVIIMSDISPRKRMERDLKRSFGDLERFNRLMVGREMHAIELQKELKRLSGRVADLSGDGVRVDAGPPPSLLSAGEDTGSDRNFQRTVLLNLIDEANQTRNELLEANRRLEESVLRTQLMAEEAREANAAKGQFLANMSHEIRTPMNGVIGMADLLLETDLDQEQQKYVQTIISSGRNLLKIINDILDFSKIEAGRLELEHEEFELAELLEDVGCMLGPEAQAAGLELTLSIAPGSTLRLKGDPQRLRQVLVNLLGNAVKFTNEGGEVVLESTLQQETERYAVVRFSVRDTGIGIPQERIDSIFEPFSQVDGSSVRRYGGTGLGLSISNHLVGRMGGRINVQSVLDQGSTFWFDIVLEKQPEQPSSDHAVGHGASPVIIAAHSSILGDALSAFIESIGHPCLRADGPEDVPGMLSRETAGSMPLVMLDMRCFGPEAEGFSDFLPALKAYEGLHVVLLVPMGCNEEMKTLAGGLSAVFLEKPVRRVDLAGILRDHVRVDGDAGAPKAEQKAVRSGASQPRSSLSPLNVLVVEDSMVNRNVAVSMLKKLGYSPDVAVSGTAALEAMRRKAYDLVFMDCQMPEMDGYEATRHIREDDGLKGSRSVPVVAMTANAMKGDREKCINAGMDDYIAKPLRKSDFQTIMDRYFPGMDRPLSEDGREQPMPVEQAAADSVFMVDEVLQRLQQDREIVRIILSQFISSAEEELAAIADAAERNDMARFRLLLHTLKGAAATVGAVELSRNAAELEAAERSKDLETFGRLLGNLNGCFQRFRQRASVSGWYDA</sequence>
<evidence type="ECO:0000256" key="19">
    <source>
        <dbReference type="SAM" id="MobiDB-lite"/>
    </source>
</evidence>
<dbReference type="CDD" id="cd00082">
    <property type="entry name" value="HisKA"/>
    <property type="match status" value="1"/>
</dbReference>
<dbReference type="GO" id="GO:0005524">
    <property type="term" value="F:ATP binding"/>
    <property type="evidence" value="ECO:0007669"/>
    <property type="project" value="UniProtKB-KW"/>
</dbReference>
<name>A0A165L205_PELLU</name>
<dbReference type="SUPFAM" id="SSF47226">
    <property type="entry name" value="Histidine-containing phosphotransfer domain, HPT domain"/>
    <property type="match status" value="1"/>
</dbReference>
<feature type="domain" description="HPt" evidence="22">
    <location>
        <begin position="869"/>
        <end position="962"/>
    </location>
</feature>
<keyword evidence="12" id="KW-0902">Two-component regulatory system</keyword>
<keyword evidence="13" id="KW-0472">Membrane</keyword>
<keyword evidence="5 17" id="KW-0597">Phosphoprotein</keyword>
<dbReference type="EC" id="2.7.13.3" evidence="3"/>
<dbReference type="InterPro" id="IPR003661">
    <property type="entry name" value="HisK_dim/P_dom"/>
</dbReference>
<dbReference type="CDD" id="cd00088">
    <property type="entry name" value="HPT"/>
    <property type="match status" value="1"/>
</dbReference>
<feature type="region of interest" description="Disordered" evidence="19">
    <location>
        <begin position="244"/>
        <end position="264"/>
    </location>
</feature>
<evidence type="ECO:0000256" key="1">
    <source>
        <dbReference type="ARBA" id="ARBA00000085"/>
    </source>
</evidence>
<keyword evidence="8" id="KW-0547">Nucleotide-binding</keyword>
<dbReference type="Gene3D" id="1.20.120.160">
    <property type="entry name" value="HPT domain"/>
    <property type="match status" value="1"/>
</dbReference>
<evidence type="ECO:0000259" key="22">
    <source>
        <dbReference type="PROSITE" id="PS50894"/>
    </source>
</evidence>
<dbReference type="PRINTS" id="PR00344">
    <property type="entry name" value="BCTRLSENSOR"/>
</dbReference>
<dbReference type="Pfam" id="PF01627">
    <property type="entry name" value="Hpt"/>
    <property type="match status" value="1"/>
</dbReference>
<dbReference type="PROSITE" id="PS50894">
    <property type="entry name" value="HPT"/>
    <property type="match status" value="1"/>
</dbReference>
<evidence type="ECO:0000256" key="15">
    <source>
        <dbReference type="ARBA" id="ARBA00068150"/>
    </source>
</evidence>
<evidence type="ECO:0000313" key="23">
    <source>
        <dbReference type="EMBL" id="KZK73473.1"/>
    </source>
</evidence>
<evidence type="ECO:0000256" key="17">
    <source>
        <dbReference type="PROSITE-ProRule" id="PRU00169"/>
    </source>
</evidence>
<dbReference type="SUPFAM" id="SSF47384">
    <property type="entry name" value="Homodimeric domain of signal transducing histidine kinase"/>
    <property type="match status" value="1"/>
</dbReference>
<dbReference type="AlphaFoldDB" id="A0A165L205"/>
<dbReference type="SMART" id="SM00448">
    <property type="entry name" value="REC"/>
    <property type="match status" value="1"/>
</dbReference>
<feature type="coiled-coil region" evidence="18">
    <location>
        <begin position="274"/>
        <end position="312"/>
    </location>
</feature>
<evidence type="ECO:0000256" key="7">
    <source>
        <dbReference type="ARBA" id="ARBA00022692"/>
    </source>
</evidence>
<dbReference type="SUPFAM" id="SSF55785">
    <property type="entry name" value="PYP-like sensor domain (PAS domain)"/>
    <property type="match status" value="1"/>
</dbReference>